<evidence type="ECO:0000256" key="1">
    <source>
        <dbReference type="PROSITE-ProRule" id="PRU00239"/>
    </source>
</evidence>
<dbReference type="GO" id="GO:0006508">
    <property type="term" value="P:proteolysis"/>
    <property type="evidence" value="ECO:0007669"/>
    <property type="project" value="InterPro"/>
</dbReference>
<dbReference type="AlphaFoldDB" id="A0A291GL04"/>
<accession>A0A291GL04</accession>
<evidence type="ECO:0000259" key="2">
    <source>
        <dbReference type="PROSITE" id="PS50203"/>
    </source>
</evidence>
<dbReference type="InterPro" id="IPR001300">
    <property type="entry name" value="Peptidase_C2_calpain_cat"/>
</dbReference>
<dbReference type="GO" id="GO:0004198">
    <property type="term" value="F:calcium-dependent cysteine-type endopeptidase activity"/>
    <property type="evidence" value="ECO:0007669"/>
    <property type="project" value="InterPro"/>
</dbReference>
<dbReference type="OrthoDB" id="4617536at2"/>
<evidence type="ECO:0000313" key="3">
    <source>
        <dbReference type="EMBL" id="ATG50716.1"/>
    </source>
</evidence>
<gene>
    <name evidence="3" type="ORF">CFK38_03665</name>
</gene>
<dbReference type="Proteomes" id="UP000218165">
    <property type="component" value="Chromosome"/>
</dbReference>
<keyword evidence="4" id="KW-1185">Reference proteome</keyword>
<dbReference type="PROSITE" id="PS50203">
    <property type="entry name" value="CALPAIN_CAT"/>
    <property type="match status" value="1"/>
</dbReference>
<sequence length="150" mass="16507">MSIYETACASYRGGYDELEGGTAEDPMFTLTGQETRTMDDEPSAERLRQELADGNVVVADSGLRDGEGGIFDSSSWADRDGAVPRDTVSTHVYVVTEVTEGGRIVLRNPWGTEGGYQAGDDVHKPGRLVLTQDVYRERFQNVTVTRDPER</sequence>
<organism evidence="3 4">
    <name type="scientific">Brachybacterium vulturis</name>
    <dbReference type="NCBI Taxonomy" id="2017484"/>
    <lineage>
        <taxon>Bacteria</taxon>
        <taxon>Bacillati</taxon>
        <taxon>Actinomycetota</taxon>
        <taxon>Actinomycetes</taxon>
        <taxon>Micrococcales</taxon>
        <taxon>Dermabacteraceae</taxon>
        <taxon>Brachybacterium</taxon>
    </lineage>
</organism>
<proteinExistence type="predicted"/>
<comment type="caution">
    <text evidence="1">Lacks conserved residue(s) required for the propagation of feature annotation.</text>
</comment>
<dbReference type="RefSeq" id="WP_096801856.1">
    <property type="nucleotide sequence ID" value="NZ_CP023563.1"/>
</dbReference>
<feature type="domain" description="Calpain catalytic" evidence="2">
    <location>
        <begin position="1"/>
        <end position="111"/>
    </location>
</feature>
<dbReference type="InterPro" id="IPR038765">
    <property type="entry name" value="Papain-like_cys_pep_sf"/>
</dbReference>
<reference evidence="4" key="1">
    <citation type="submission" date="2017-09" db="EMBL/GenBank/DDBJ databases">
        <title>Brachybacterium sp. VM2412.</title>
        <authorList>
            <person name="Tak E.J."/>
            <person name="Bae J.-W."/>
        </authorList>
    </citation>
    <scope>NUCLEOTIDE SEQUENCE [LARGE SCALE GENOMIC DNA]</scope>
    <source>
        <strain evidence="4">VM2412</strain>
    </source>
</reference>
<dbReference type="EMBL" id="CP023563">
    <property type="protein sequence ID" value="ATG50716.1"/>
    <property type="molecule type" value="Genomic_DNA"/>
</dbReference>
<dbReference type="SUPFAM" id="SSF54001">
    <property type="entry name" value="Cysteine proteinases"/>
    <property type="match status" value="1"/>
</dbReference>
<dbReference type="KEGG" id="brz:CFK38_03665"/>
<dbReference type="Pfam" id="PF00648">
    <property type="entry name" value="Peptidase_C2"/>
    <property type="match status" value="1"/>
</dbReference>
<protein>
    <recommendedName>
        <fullName evidence="2">Calpain catalytic domain-containing protein</fullName>
    </recommendedName>
</protein>
<evidence type="ECO:0000313" key="4">
    <source>
        <dbReference type="Proteomes" id="UP000218165"/>
    </source>
</evidence>
<name>A0A291GL04_9MICO</name>